<dbReference type="Proteomes" id="UP000292307">
    <property type="component" value="Chromosome"/>
</dbReference>
<proteinExistence type="predicted"/>
<dbReference type="EMBL" id="CP036401">
    <property type="protein sequence ID" value="QBI00611.1"/>
    <property type="molecule type" value="Genomic_DNA"/>
</dbReference>
<sequence length="89" mass="9748">MVAGDGRFMGEACAMPHYHEKFLIVTSSNLGNSFRHDGEANGRPVWKSTPPYIADTRMTTVAALLCASNRKRTVSVVQVRLPAHLIGHV</sequence>
<reference evidence="1 2" key="1">
    <citation type="submission" date="2019-02" db="EMBL/GenBank/DDBJ databases">
        <title>Draft Genome Sequences of Six Type Strains of the Genus Massilia.</title>
        <authorList>
            <person name="Miess H."/>
            <person name="Frediansyhah A."/>
            <person name="Gross H."/>
        </authorList>
    </citation>
    <scope>NUCLEOTIDE SEQUENCE [LARGE SCALE GENOMIC DNA]</scope>
    <source>
        <strain evidence="1 2">DSM 17472</strain>
    </source>
</reference>
<gene>
    <name evidence="1" type="ORF">EYF70_06865</name>
</gene>
<evidence type="ECO:0000313" key="2">
    <source>
        <dbReference type="Proteomes" id="UP000292307"/>
    </source>
</evidence>
<evidence type="ECO:0000313" key="1">
    <source>
        <dbReference type="EMBL" id="QBI00611.1"/>
    </source>
</evidence>
<name>A0ABX5RRQ9_9BURK</name>
<organism evidence="1 2">
    <name type="scientific">Pseudoduganella albidiflava</name>
    <dbReference type="NCBI Taxonomy" id="321983"/>
    <lineage>
        <taxon>Bacteria</taxon>
        <taxon>Pseudomonadati</taxon>
        <taxon>Pseudomonadota</taxon>
        <taxon>Betaproteobacteria</taxon>
        <taxon>Burkholderiales</taxon>
        <taxon>Oxalobacteraceae</taxon>
        <taxon>Telluria group</taxon>
        <taxon>Pseudoduganella</taxon>
    </lineage>
</organism>
<dbReference type="RefSeq" id="WP_131144743.1">
    <property type="nucleotide sequence ID" value="NZ_BMWV01000002.1"/>
</dbReference>
<protein>
    <submittedName>
        <fullName evidence="1">Uncharacterized protein</fullName>
    </submittedName>
</protein>
<keyword evidence="2" id="KW-1185">Reference proteome</keyword>
<accession>A0ABX5RRQ9</accession>